<dbReference type="Gene3D" id="2.10.25.10">
    <property type="entry name" value="Laminin"/>
    <property type="match status" value="1"/>
</dbReference>
<comment type="caution">
    <text evidence="1">Lacks conserved residue(s) required for the propagation of feature annotation.</text>
</comment>
<dbReference type="PROSITE" id="PS50026">
    <property type="entry name" value="EGF_3"/>
    <property type="match status" value="1"/>
</dbReference>
<reference evidence="4" key="1">
    <citation type="submission" date="2022-11" db="UniProtKB">
        <authorList>
            <consortium name="WormBaseParasite"/>
        </authorList>
    </citation>
    <scope>IDENTIFICATION</scope>
</reference>
<dbReference type="SUPFAM" id="SSF57196">
    <property type="entry name" value="EGF/Laminin"/>
    <property type="match status" value="1"/>
</dbReference>
<dbReference type="WBParaSite" id="Minc3s00165g06534">
    <property type="protein sequence ID" value="Minc3s00165g06534"/>
    <property type="gene ID" value="Minc3s00165g06534"/>
</dbReference>
<dbReference type="AlphaFoldDB" id="A0A914KYH5"/>
<dbReference type="PROSITE" id="PS00022">
    <property type="entry name" value="EGF_1"/>
    <property type="match status" value="1"/>
</dbReference>
<evidence type="ECO:0000259" key="2">
    <source>
        <dbReference type="PROSITE" id="PS50026"/>
    </source>
</evidence>
<evidence type="ECO:0000313" key="3">
    <source>
        <dbReference type="Proteomes" id="UP000887563"/>
    </source>
</evidence>
<accession>A0A914KYH5</accession>
<protein>
    <submittedName>
        <fullName evidence="4">EGF-like domain-containing protein</fullName>
    </submittedName>
</protein>
<keyword evidence="1" id="KW-0245">EGF-like domain</keyword>
<proteinExistence type="predicted"/>
<feature type="disulfide bond" evidence="1">
    <location>
        <begin position="82"/>
        <end position="91"/>
    </location>
</feature>
<feature type="domain" description="EGF-like" evidence="2">
    <location>
        <begin position="38"/>
        <end position="92"/>
    </location>
</feature>
<name>A0A914KYH5_MELIC</name>
<evidence type="ECO:0000256" key="1">
    <source>
        <dbReference type="PROSITE-ProRule" id="PRU00076"/>
    </source>
</evidence>
<dbReference type="SMART" id="SM00181">
    <property type="entry name" value="EGF"/>
    <property type="match status" value="1"/>
</dbReference>
<keyword evidence="1" id="KW-1015">Disulfide bond</keyword>
<keyword evidence="3" id="KW-1185">Reference proteome</keyword>
<dbReference type="Proteomes" id="UP000887563">
    <property type="component" value="Unplaced"/>
</dbReference>
<evidence type="ECO:0000313" key="4">
    <source>
        <dbReference type="WBParaSite" id="Minc3s00165g06534"/>
    </source>
</evidence>
<dbReference type="InterPro" id="IPR000742">
    <property type="entry name" value="EGF"/>
</dbReference>
<sequence>MNNNNNTQNINPPIFPSLSIQPLGDLRIFGVSSRLVYEGSPCDAFPCWNGGICIELRKRKNLNKFKQEEINKREGKKYFCKCKKYFGGEHCEERLIMPNKECSNQLLPCPNGTFCWFNKLNTTSECISLEELNARKYGNLIGK</sequence>
<organism evidence="3 4">
    <name type="scientific">Meloidogyne incognita</name>
    <name type="common">Southern root-knot nematode worm</name>
    <name type="synonym">Oxyuris incognita</name>
    <dbReference type="NCBI Taxonomy" id="6306"/>
    <lineage>
        <taxon>Eukaryota</taxon>
        <taxon>Metazoa</taxon>
        <taxon>Ecdysozoa</taxon>
        <taxon>Nematoda</taxon>
        <taxon>Chromadorea</taxon>
        <taxon>Rhabditida</taxon>
        <taxon>Tylenchina</taxon>
        <taxon>Tylenchomorpha</taxon>
        <taxon>Tylenchoidea</taxon>
        <taxon>Meloidogynidae</taxon>
        <taxon>Meloidogyninae</taxon>
        <taxon>Meloidogyne</taxon>
        <taxon>Meloidogyne incognita group</taxon>
    </lineage>
</organism>